<feature type="compositionally biased region" description="Low complexity" evidence="1">
    <location>
        <begin position="70"/>
        <end position="95"/>
    </location>
</feature>
<organism evidence="2 3">
    <name type="scientific">Coemansia erecta</name>
    <dbReference type="NCBI Taxonomy" id="147472"/>
    <lineage>
        <taxon>Eukaryota</taxon>
        <taxon>Fungi</taxon>
        <taxon>Fungi incertae sedis</taxon>
        <taxon>Zoopagomycota</taxon>
        <taxon>Kickxellomycotina</taxon>
        <taxon>Kickxellomycetes</taxon>
        <taxon>Kickxellales</taxon>
        <taxon>Kickxellaceae</taxon>
        <taxon>Coemansia</taxon>
    </lineage>
</organism>
<keyword evidence="3" id="KW-1185">Reference proteome</keyword>
<dbReference type="EMBL" id="JANBOJ010000068">
    <property type="protein sequence ID" value="KAJ1723390.1"/>
    <property type="molecule type" value="Genomic_DNA"/>
</dbReference>
<evidence type="ECO:0000313" key="3">
    <source>
        <dbReference type="Proteomes" id="UP001149813"/>
    </source>
</evidence>
<protein>
    <submittedName>
        <fullName evidence="2">Uncharacterized protein</fullName>
    </submittedName>
</protein>
<sequence length="135" mass="13520">MSKFVPFNGKGLMHFNHVDGGYLCTFCGNRLATFALYESHWPKCTGVCKEWAFKPSPMTHFHSAAKDSKGAPQAKPAAKGPAAKGSAAKGGSANPAPKPAPASAPAKGGTGGGAGGAQAAGSGPKQGGKKPAKKK</sequence>
<dbReference type="Proteomes" id="UP001149813">
    <property type="component" value="Unassembled WGS sequence"/>
</dbReference>
<evidence type="ECO:0000313" key="2">
    <source>
        <dbReference type="EMBL" id="KAJ1723390.1"/>
    </source>
</evidence>
<proteinExistence type="predicted"/>
<evidence type="ECO:0000256" key="1">
    <source>
        <dbReference type="SAM" id="MobiDB-lite"/>
    </source>
</evidence>
<feature type="compositionally biased region" description="Gly residues" evidence="1">
    <location>
        <begin position="108"/>
        <end position="118"/>
    </location>
</feature>
<dbReference type="OrthoDB" id="5583592at2759"/>
<accession>A0A9W7Y4M2</accession>
<gene>
    <name evidence="2" type="ORF">LPJ53_002254</name>
</gene>
<comment type="caution">
    <text evidence="2">The sequence shown here is derived from an EMBL/GenBank/DDBJ whole genome shotgun (WGS) entry which is preliminary data.</text>
</comment>
<dbReference type="AlphaFoldDB" id="A0A9W7Y4M2"/>
<reference evidence="2" key="1">
    <citation type="submission" date="2022-07" db="EMBL/GenBank/DDBJ databases">
        <title>Phylogenomic reconstructions and comparative analyses of Kickxellomycotina fungi.</title>
        <authorList>
            <person name="Reynolds N.K."/>
            <person name="Stajich J.E."/>
            <person name="Barry K."/>
            <person name="Grigoriev I.V."/>
            <person name="Crous P."/>
            <person name="Smith M.E."/>
        </authorList>
    </citation>
    <scope>NUCLEOTIDE SEQUENCE</scope>
    <source>
        <strain evidence="2">NBRC 32514</strain>
    </source>
</reference>
<feature type="region of interest" description="Disordered" evidence="1">
    <location>
        <begin position="59"/>
        <end position="135"/>
    </location>
</feature>
<name>A0A9W7Y4M2_9FUNG</name>